<evidence type="ECO:0000313" key="2">
    <source>
        <dbReference type="EMBL" id="QJB02870.1"/>
    </source>
</evidence>
<proteinExistence type="predicted"/>
<accession>A0A6M3M1D6</accession>
<protein>
    <submittedName>
        <fullName evidence="1">Uncharacterized protein</fullName>
    </submittedName>
</protein>
<organism evidence="1">
    <name type="scientific">viral metagenome</name>
    <dbReference type="NCBI Taxonomy" id="1070528"/>
    <lineage>
        <taxon>unclassified sequences</taxon>
        <taxon>metagenomes</taxon>
        <taxon>organismal metagenomes</taxon>
    </lineage>
</organism>
<evidence type="ECO:0000313" key="1">
    <source>
        <dbReference type="EMBL" id="QJA98891.1"/>
    </source>
</evidence>
<dbReference type="EMBL" id="MT143616">
    <property type="protein sequence ID" value="QJA98891.1"/>
    <property type="molecule type" value="Genomic_DNA"/>
</dbReference>
<name>A0A6M3M1D6_9ZZZZ</name>
<reference evidence="1" key="1">
    <citation type="submission" date="2020-03" db="EMBL/GenBank/DDBJ databases">
        <title>The deep terrestrial virosphere.</title>
        <authorList>
            <person name="Holmfeldt K."/>
            <person name="Nilsson E."/>
            <person name="Simone D."/>
            <person name="Lopez-Fernandez M."/>
            <person name="Wu X."/>
            <person name="de Brujin I."/>
            <person name="Lundin D."/>
            <person name="Andersson A."/>
            <person name="Bertilsson S."/>
            <person name="Dopson M."/>
        </authorList>
    </citation>
    <scope>NUCLEOTIDE SEQUENCE</scope>
    <source>
        <strain evidence="1">MM171A01448</strain>
        <strain evidence="2">MM171B01050</strain>
    </source>
</reference>
<dbReference type="EMBL" id="MT143812">
    <property type="protein sequence ID" value="QJB02870.1"/>
    <property type="molecule type" value="Genomic_DNA"/>
</dbReference>
<gene>
    <name evidence="1" type="ORF">MM171A01448_0006</name>
    <name evidence="2" type="ORF">MM171B01050_0010</name>
</gene>
<sequence length="73" mass="8636">MQVEVSGIKQRESDDPEYADFWLTLTVYNYHTVRHAWIQWEVPLSREELETLKGKLPKSIAKKADEFLSQKVQ</sequence>
<dbReference type="AlphaFoldDB" id="A0A6M3M1D6"/>